<dbReference type="Proteomes" id="UP000678513">
    <property type="component" value="Chromosome"/>
</dbReference>
<proteinExistence type="predicted"/>
<keyword evidence="2" id="KW-0732">Signal</keyword>
<evidence type="ECO:0000256" key="2">
    <source>
        <dbReference type="SAM" id="SignalP"/>
    </source>
</evidence>
<dbReference type="EMBL" id="CP072384">
    <property type="protein sequence ID" value="QUC08715.1"/>
    <property type="molecule type" value="Genomic_DNA"/>
</dbReference>
<organism evidence="3 4">
    <name type="scientific">Arachnia rubra</name>
    <dbReference type="NCBI Taxonomy" id="1547448"/>
    <lineage>
        <taxon>Bacteria</taxon>
        <taxon>Bacillati</taxon>
        <taxon>Actinomycetota</taxon>
        <taxon>Actinomycetes</taxon>
        <taxon>Propionibacteriales</taxon>
        <taxon>Propionibacteriaceae</taxon>
        <taxon>Arachnia</taxon>
    </lineage>
</organism>
<feature type="region of interest" description="Disordered" evidence="1">
    <location>
        <begin position="27"/>
        <end position="57"/>
    </location>
</feature>
<keyword evidence="4" id="KW-1185">Reference proteome</keyword>
<dbReference type="RefSeq" id="WP_212325129.1">
    <property type="nucleotide sequence ID" value="NZ_AP024463.1"/>
</dbReference>
<evidence type="ECO:0000256" key="1">
    <source>
        <dbReference type="SAM" id="MobiDB-lite"/>
    </source>
</evidence>
<reference evidence="3 4" key="1">
    <citation type="submission" date="2021-03" db="EMBL/GenBank/DDBJ databases">
        <title>Human Oral Microbial Genomes.</title>
        <authorList>
            <person name="Johnston C.D."/>
            <person name="Chen T."/>
            <person name="Dewhirst F.E."/>
        </authorList>
    </citation>
    <scope>NUCLEOTIDE SEQUENCE [LARGE SCALE GENOMIC DNA]</scope>
    <source>
        <strain evidence="3 4">DSMZ 100122</strain>
    </source>
</reference>
<accession>A0ABX7Y795</accession>
<gene>
    <name evidence="3" type="ORF">J5A65_02935</name>
</gene>
<feature type="compositionally biased region" description="Polar residues" evidence="1">
    <location>
        <begin position="38"/>
        <end position="57"/>
    </location>
</feature>
<evidence type="ECO:0000313" key="4">
    <source>
        <dbReference type="Proteomes" id="UP000678513"/>
    </source>
</evidence>
<feature type="chain" id="PRO_5047270642" evidence="2">
    <location>
        <begin position="28"/>
        <end position="170"/>
    </location>
</feature>
<feature type="signal peptide" evidence="2">
    <location>
        <begin position="1"/>
        <end position="27"/>
    </location>
</feature>
<name>A0ABX7Y795_9ACTN</name>
<evidence type="ECO:0000313" key="3">
    <source>
        <dbReference type="EMBL" id="QUC08715.1"/>
    </source>
</evidence>
<sequence>MSKNFATRVIAMAAVFSALLPGGAALADDDAPHDKTSPEQSKGASAETANSGSATFPDGTNLTANAWIQSYTWTGCGDFTSSAVMNASPEWIENTTSFYQIGFGSISIKGVSIESSRAGENTLVWTNDNGAKGSYLSGTVCGGWGGAYVGMDVTGKALYDGNVRIASTRL</sequence>
<protein>
    <submittedName>
        <fullName evidence="3">Uncharacterized protein</fullName>
    </submittedName>
</protein>